<feature type="region of interest" description="Disordered" evidence="1">
    <location>
        <begin position="326"/>
        <end position="360"/>
    </location>
</feature>
<dbReference type="InterPro" id="IPR001646">
    <property type="entry name" value="5peptide_repeat"/>
</dbReference>
<dbReference type="Proteomes" id="UP000186400">
    <property type="component" value="Unassembled WGS sequence"/>
</dbReference>
<dbReference type="STRING" id="159291.SAMN05920897_1215"/>
<evidence type="ECO:0008006" key="4">
    <source>
        <dbReference type="Google" id="ProtNLM"/>
    </source>
</evidence>
<reference evidence="2 3" key="1">
    <citation type="submission" date="2017-01" db="EMBL/GenBank/DDBJ databases">
        <authorList>
            <person name="Mah S.A."/>
            <person name="Swanson W.J."/>
            <person name="Moy G.W."/>
            <person name="Vacquier V.D."/>
        </authorList>
    </citation>
    <scope>NUCLEOTIDE SEQUENCE [LARGE SCALE GENOMIC DNA]</scope>
    <source>
        <strain evidence="2 3">ASpG1</strain>
    </source>
</reference>
<dbReference type="AlphaFoldDB" id="A0A1N6X7H4"/>
<dbReference type="Pfam" id="PF00805">
    <property type="entry name" value="Pentapeptide"/>
    <property type="match status" value="1"/>
</dbReference>
<dbReference type="OrthoDB" id="368648at2"/>
<dbReference type="SUPFAM" id="SSF141571">
    <property type="entry name" value="Pentapeptide repeat-like"/>
    <property type="match status" value="2"/>
</dbReference>
<evidence type="ECO:0000313" key="2">
    <source>
        <dbReference type="EMBL" id="SIQ98263.1"/>
    </source>
</evidence>
<keyword evidence="3" id="KW-1185">Reference proteome</keyword>
<gene>
    <name evidence="2" type="ORF">SAMN05920897_1215</name>
</gene>
<dbReference type="Gene3D" id="2.160.20.80">
    <property type="entry name" value="E3 ubiquitin-protein ligase SopA"/>
    <property type="match status" value="2"/>
</dbReference>
<accession>A0A1N6X7H4</accession>
<protein>
    <recommendedName>
        <fullName evidence="4">Pentapeptide repeat-containing protein</fullName>
    </recommendedName>
</protein>
<proteinExistence type="predicted"/>
<evidence type="ECO:0000313" key="3">
    <source>
        <dbReference type="Proteomes" id="UP000186400"/>
    </source>
</evidence>
<dbReference type="RefSeq" id="WP_076489817.1">
    <property type="nucleotide sequence ID" value="NZ_FTMS01000021.1"/>
</dbReference>
<evidence type="ECO:0000256" key="1">
    <source>
        <dbReference type="SAM" id="MobiDB-lite"/>
    </source>
</evidence>
<name>A0A1N6X7H4_9SPIO</name>
<sequence>MPVFPARSLPVLLHEWELVKGEAVGWQIISNDVSGASFPQGEWRDVAFRESILNEAIFSGGAFQNCEFFRCSMQRLFLDRTRMTETVLDACVLTRTSLEGVRADQGIIRRCVLNSNNARNARLNACFLEDFESWKTRFDGSVFYRCRFRVSPEEGVAGFHQASFGKALFIQCSFEGDVFREGTLEGACFIQCSFNRQSWEYVSQENTIFWECEGGPNLHCSVSGHGRKNGMERKKEELLAALEDLDAESLRDALAMMLVEEVQDPAIHGTVPENTPDSLGRDITQARDFPSLFRLLKTRLNLKELDQFSVDGGSVWVTIGSRKHEITPGEGNVPVRKTPEPTATAPRPSGDAGRFSNLEL</sequence>
<dbReference type="EMBL" id="FTMS01000021">
    <property type="protein sequence ID" value="SIQ98263.1"/>
    <property type="molecule type" value="Genomic_DNA"/>
</dbReference>
<organism evidence="2 3">
    <name type="scientific">Alkalispirochaeta americana</name>
    <dbReference type="NCBI Taxonomy" id="159291"/>
    <lineage>
        <taxon>Bacteria</taxon>
        <taxon>Pseudomonadati</taxon>
        <taxon>Spirochaetota</taxon>
        <taxon>Spirochaetia</taxon>
        <taxon>Spirochaetales</taxon>
        <taxon>Spirochaetaceae</taxon>
        <taxon>Alkalispirochaeta</taxon>
    </lineage>
</organism>